<accession>A0ACA9LIC9</accession>
<dbReference type="Proteomes" id="UP000789860">
    <property type="component" value="Unassembled WGS sequence"/>
</dbReference>
<protein>
    <submittedName>
        <fullName evidence="1">10041_t:CDS:1</fullName>
    </submittedName>
</protein>
<proteinExistence type="predicted"/>
<dbReference type="EMBL" id="CAJVPM010006065">
    <property type="protein sequence ID" value="CAG8531337.1"/>
    <property type="molecule type" value="Genomic_DNA"/>
</dbReference>
<comment type="caution">
    <text evidence="1">The sequence shown here is derived from an EMBL/GenBank/DDBJ whole genome shotgun (WGS) entry which is preliminary data.</text>
</comment>
<sequence length="400" mass="46150">MAPLEPFPINSSMEPNDEIYIEGEVKPLIYNKKKPDDGLIFLKDAVPSITEIKKNIPGKYFSPSIKTSFKYVAWDLMIIAITFFAYIILDSIISIPSIVKTFAILPSYAFIQGTMFWAIFVLGHDCGHGSFSRYPWLNDIVGTFLHTLILVPYTPWKISHRHHHKNTGNIDKDEVFFPLRKSEALIMNKGVKDTKLIPYFGFGIGWVIYLIIGYGTRATSHINPFAPLYTKHRAGAITSITCVLLALLSLHNISIHYGILSIIKYYFLPWIIFASWLVITTFLHHHGVEENLKLPWFANDQWNYVVGNLSSVDRDYGILHDVTHSIGTHQVHHLFPAIPHYYLKEATTSFRKRYPQFKRESNEPIFKTFINTFTVWKGQFIISDDTKVFVYKNKKEGRKQ</sequence>
<organism evidence="1 2">
    <name type="scientific">Scutellospora calospora</name>
    <dbReference type="NCBI Taxonomy" id="85575"/>
    <lineage>
        <taxon>Eukaryota</taxon>
        <taxon>Fungi</taxon>
        <taxon>Fungi incertae sedis</taxon>
        <taxon>Mucoromycota</taxon>
        <taxon>Glomeromycotina</taxon>
        <taxon>Glomeromycetes</taxon>
        <taxon>Diversisporales</taxon>
        <taxon>Gigasporaceae</taxon>
        <taxon>Scutellospora</taxon>
    </lineage>
</organism>
<keyword evidence="2" id="KW-1185">Reference proteome</keyword>
<evidence type="ECO:0000313" key="2">
    <source>
        <dbReference type="Proteomes" id="UP000789860"/>
    </source>
</evidence>
<gene>
    <name evidence="1" type="ORF">SCALOS_LOCUS4471</name>
</gene>
<evidence type="ECO:0000313" key="1">
    <source>
        <dbReference type="EMBL" id="CAG8531337.1"/>
    </source>
</evidence>
<name>A0ACA9LIC9_9GLOM</name>
<reference evidence="1" key="1">
    <citation type="submission" date="2021-06" db="EMBL/GenBank/DDBJ databases">
        <authorList>
            <person name="Kallberg Y."/>
            <person name="Tangrot J."/>
            <person name="Rosling A."/>
        </authorList>
    </citation>
    <scope>NUCLEOTIDE SEQUENCE</scope>
    <source>
        <strain evidence="1">AU212A</strain>
    </source>
</reference>
<feature type="non-terminal residue" evidence="1">
    <location>
        <position position="400"/>
    </location>
</feature>